<feature type="binding site" evidence="2">
    <location>
        <position position="11"/>
    </location>
    <ligand>
        <name>Mg(2+)</name>
        <dbReference type="ChEBI" id="CHEBI:18420"/>
    </ligand>
</feature>
<evidence type="ECO:0000313" key="6">
    <source>
        <dbReference type="Proteomes" id="UP000244959"/>
    </source>
</evidence>
<keyword evidence="6" id="KW-1185">Reference proteome</keyword>
<feature type="binding site" evidence="2">
    <location>
        <position position="62"/>
    </location>
    <ligand>
        <name>substrate</name>
    </ligand>
</feature>
<dbReference type="AlphaFoldDB" id="A0A0F3MCC0"/>
<evidence type="ECO:0000313" key="5">
    <source>
        <dbReference type="Proteomes" id="UP000033769"/>
    </source>
</evidence>
<comment type="cofactor">
    <cofactor evidence="2">
        <name>Mg(2+)</name>
        <dbReference type="ChEBI" id="CHEBI:18420"/>
    </cofactor>
    <text evidence="2">Binds 2 magnesium ions per subunit.</text>
</comment>
<gene>
    <name evidence="4" type="ORF">GILLIAM_00574</name>
    <name evidence="3" type="ORF">OTSGILL_1011</name>
</gene>
<dbReference type="CDD" id="cd00475">
    <property type="entry name" value="Cis_IPPS"/>
    <property type="match status" value="1"/>
</dbReference>
<dbReference type="EMBL" id="LS398551">
    <property type="protein sequence ID" value="SPR04096.1"/>
    <property type="molecule type" value="Genomic_DNA"/>
</dbReference>
<dbReference type="NCBIfam" id="TIGR00055">
    <property type="entry name" value="uppS"/>
    <property type="match status" value="1"/>
</dbReference>
<name>A0A0F3MCC0_ORITS</name>
<dbReference type="GO" id="GO:0016094">
    <property type="term" value="P:polyprenol biosynthetic process"/>
    <property type="evidence" value="ECO:0007669"/>
    <property type="project" value="TreeGrafter"/>
</dbReference>
<dbReference type="Pfam" id="PF01255">
    <property type="entry name" value="Prenyltransf"/>
    <property type="match status" value="1"/>
</dbReference>
<dbReference type="InterPro" id="IPR036424">
    <property type="entry name" value="UPP_synth-like_sf"/>
</dbReference>
<dbReference type="PATRIC" id="fig|1359184.3.peg.262"/>
<keyword evidence="2" id="KW-0479">Metal-binding</keyword>
<dbReference type="HAMAP" id="MF_01139">
    <property type="entry name" value="ISPT"/>
    <property type="match status" value="1"/>
</dbReference>
<keyword evidence="1 2" id="KW-0808">Transferase</keyword>
<evidence type="ECO:0000256" key="1">
    <source>
        <dbReference type="ARBA" id="ARBA00022679"/>
    </source>
</evidence>
<feature type="binding site" evidence="2">
    <location>
        <begin position="12"/>
        <end position="15"/>
    </location>
    <ligand>
        <name>substrate</name>
    </ligand>
</feature>
<dbReference type="Proteomes" id="UP000244959">
    <property type="component" value="Chromosome I"/>
</dbReference>
<feature type="binding site" evidence="2">
    <location>
        <position position="175"/>
    </location>
    <ligand>
        <name>substrate</name>
    </ligand>
</feature>
<feature type="binding site" evidence="2">
    <location>
        <position position="194"/>
    </location>
    <ligand>
        <name>Mg(2+)</name>
        <dbReference type="ChEBI" id="CHEBI:18420"/>
    </ligand>
</feature>
<evidence type="ECO:0000313" key="4">
    <source>
        <dbReference type="EMBL" id="SPR04096.1"/>
    </source>
</evidence>
<comment type="similarity">
    <text evidence="2">Belongs to the UPP synthase family.</text>
</comment>
<feature type="active site" evidence="2">
    <location>
        <position position="11"/>
    </location>
</feature>
<comment type="function">
    <text evidence="2">Catalyzes the condensation of isopentenyl diphosphate (IPP) with allylic pyrophosphates generating different type of terpenoids.</text>
</comment>
<feature type="binding site" evidence="2">
    <location>
        <position position="60"/>
    </location>
    <ligand>
        <name>substrate</name>
    </ligand>
</feature>
<feature type="binding site" evidence="2">
    <location>
        <position position="16"/>
    </location>
    <ligand>
        <name>substrate</name>
    </ligand>
</feature>
<dbReference type="PROSITE" id="PS01066">
    <property type="entry name" value="UPP_SYNTHASE"/>
    <property type="match status" value="1"/>
</dbReference>
<dbReference type="Gene3D" id="3.40.1180.10">
    <property type="entry name" value="Decaprenyl diphosphate synthase-like"/>
    <property type="match status" value="1"/>
</dbReference>
<feature type="binding site" evidence="2">
    <location>
        <begin position="56"/>
        <end position="58"/>
    </location>
    <ligand>
        <name>substrate</name>
    </ligand>
</feature>
<keyword evidence="2" id="KW-0460">Magnesium</keyword>
<reference evidence="4" key="3">
    <citation type="submission" date="2018-03" db="EMBL/GenBank/DDBJ databases">
        <authorList>
            <person name="Keele B.F."/>
        </authorList>
    </citation>
    <scope>NUCLEOTIDE SEQUENCE [LARGE SCALE GENOMIC DNA]</scope>
    <source>
        <strain evidence="4">Gilliam</strain>
    </source>
</reference>
<comment type="caution">
    <text evidence="2">Lacks conserved residue(s) required for the propagation of feature annotation.</text>
</comment>
<dbReference type="InterPro" id="IPR001441">
    <property type="entry name" value="UPP_synth-like"/>
</dbReference>
<feature type="active site" description="Proton acceptor" evidence="2">
    <location>
        <position position="59"/>
    </location>
</feature>
<accession>A0A0F3MCC0</accession>
<organism evidence="3 5">
    <name type="scientific">Orientia tsutsugamushi str. Gilliam</name>
    <dbReference type="NCBI Taxonomy" id="1359184"/>
    <lineage>
        <taxon>Bacteria</taxon>
        <taxon>Pseudomonadati</taxon>
        <taxon>Pseudomonadota</taxon>
        <taxon>Alphaproteobacteria</taxon>
        <taxon>Rickettsiales</taxon>
        <taxon>Rickettsiaceae</taxon>
        <taxon>Rickettsieae</taxon>
        <taxon>Orientia</taxon>
    </lineage>
</organism>
<dbReference type="RefSeq" id="WP_047220509.1">
    <property type="nucleotide sequence ID" value="NZ_LS398551.1"/>
</dbReference>
<dbReference type="Proteomes" id="UP000033769">
    <property type="component" value="Unassembled WGS sequence"/>
</dbReference>
<reference evidence="6" key="2">
    <citation type="submission" date="2018-03" db="EMBL/GenBank/DDBJ databases">
        <authorList>
            <person name="Batty M. E."/>
            <person name="Batty M E."/>
        </authorList>
    </citation>
    <scope>NUCLEOTIDE SEQUENCE [LARGE SCALE GENOMIC DNA]</scope>
    <source>
        <strain evidence="6">Gilliam</strain>
    </source>
</reference>
<dbReference type="SUPFAM" id="SSF64005">
    <property type="entry name" value="Undecaprenyl diphosphate synthase"/>
    <property type="match status" value="1"/>
</dbReference>
<comment type="subunit">
    <text evidence="2">Homodimer.</text>
</comment>
<evidence type="ECO:0000313" key="3">
    <source>
        <dbReference type="EMBL" id="KJV53117.1"/>
    </source>
</evidence>
<dbReference type="EMBL" id="LANO01000012">
    <property type="protein sequence ID" value="KJV53117.1"/>
    <property type="molecule type" value="Genomic_DNA"/>
</dbReference>
<dbReference type="PANTHER" id="PTHR10291">
    <property type="entry name" value="DEHYDRODOLICHYL DIPHOSPHATE SYNTHASE FAMILY MEMBER"/>
    <property type="match status" value="1"/>
</dbReference>
<dbReference type="GO" id="GO:0000287">
    <property type="term" value="F:magnesium ion binding"/>
    <property type="evidence" value="ECO:0007669"/>
    <property type="project" value="UniProtKB-UniRule"/>
</dbReference>
<evidence type="ECO:0000256" key="2">
    <source>
        <dbReference type="HAMAP-Rule" id="MF_01139"/>
    </source>
</evidence>
<proteinExistence type="inferred from homology"/>
<feature type="binding site" evidence="2">
    <location>
        <begin position="181"/>
        <end position="183"/>
    </location>
    <ligand>
        <name>substrate</name>
    </ligand>
</feature>
<reference evidence="3 5" key="1">
    <citation type="submission" date="2015-02" db="EMBL/GenBank/DDBJ databases">
        <title>Genome Sequencing of Rickettsiales.</title>
        <authorList>
            <person name="Daugherty S.C."/>
            <person name="Su Q."/>
            <person name="Abolude K."/>
            <person name="Beier-Sexton M."/>
            <person name="Carlyon J.A."/>
            <person name="Carter R."/>
            <person name="Day N.P."/>
            <person name="Dumler S.J."/>
            <person name="Dyachenko V."/>
            <person name="Godinez A."/>
            <person name="Kurtti T.J."/>
            <person name="Lichay M."/>
            <person name="Mullins K.E."/>
            <person name="Ott S."/>
            <person name="Pappas-Brown V."/>
            <person name="Paris D.H."/>
            <person name="Patel P."/>
            <person name="Richards A.L."/>
            <person name="Sadzewicz L."/>
            <person name="Sears K."/>
            <person name="Seidman D."/>
            <person name="Sengamalay N."/>
            <person name="Stenos J."/>
            <person name="Tallon L.J."/>
            <person name="Vincent G."/>
            <person name="Fraser C.M."/>
            <person name="Munderloh U."/>
            <person name="Dunning-Hotopp J.C."/>
        </authorList>
    </citation>
    <scope>NUCLEOTIDE SEQUENCE [LARGE SCALE GENOMIC DNA]</scope>
    <source>
        <strain evidence="3 5">Gilliam</strain>
    </source>
</reference>
<dbReference type="InterPro" id="IPR018520">
    <property type="entry name" value="UPP_synth-like_CS"/>
</dbReference>
<dbReference type="PANTHER" id="PTHR10291:SF0">
    <property type="entry name" value="DEHYDRODOLICHYL DIPHOSPHATE SYNTHASE 2"/>
    <property type="match status" value="1"/>
</dbReference>
<sequence>MSIKHLAIIMDGNLRWAMANQLTMFDGYNKGVEVAKKVVDFAIKNKIQHLTLFAFSMENWNRSQLEINYLQALMQSYLESDARNYCEYGVKFTVIGNTTKLNFELQKVIKEVEELTINNSVLNLYIAFSYSGRSEIIDAYKRIVSSNIKAEELTEQEFRKYLYSPTMPDIDLLIRTSGEQRISNFLLWHLAYSELYFIDKYWPDFDEADFNIALEDYLRRKRTFGLSRKVN</sequence>
<protein>
    <recommendedName>
        <fullName evidence="2">Isoprenyl transferase</fullName>
        <ecNumber evidence="2">2.5.1.-</ecNumber>
    </recommendedName>
</protein>
<dbReference type="GO" id="GO:0045547">
    <property type="term" value="F:ditrans,polycis-polyprenyl diphosphate synthase [(2E,6E)-farnesyl diphosphate specific] activity"/>
    <property type="evidence" value="ECO:0007669"/>
    <property type="project" value="TreeGrafter"/>
</dbReference>
<dbReference type="EC" id="2.5.1.-" evidence="2"/>